<dbReference type="InterPro" id="IPR044996">
    <property type="entry name" value="COQ10-like"/>
</dbReference>
<dbReference type="GO" id="GO:0048039">
    <property type="term" value="F:ubiquinone binding"/>
    <property type="evidence" value="ECO:0007669"/>
    <property type="project" value="InterPro"/>
</dbReference>
<protein>
    <submittedName>
        <fullName evidence="7">Coenzyme Q-binding protein</fullName>
    </submittedName>
</protein>
<dbReference type="PANTHER" id="PTHR12901">
    <property type="entry name" value="SPERM PROTEIN HOMOLOG"/>
    <property type="match status" value="1"/>
</dbReference>
<dbReference type="InterPro" id="IPR011992">
    <property type="entry name" value="EF-hand-dom_pair"/>
</dbReference>
<dbReference type="EMBL" id="CP031040">
    <property type="protein sequence ID" value="QDZ22470.1"/>
    <property type="molecule type" value="Genomic_DNA"/>
</dbReference>
<dbReference type="SUPFAM" id="SSF55961">
    <property type="entry name" value="Bet v1-like"/>
    <property type="match status" value="1"/>
</dbReference>
<dbReference type="SUPFAM" id="SSF47473">
    <property type="entry name" value="EF-hand"/>
    <property type="match status" value="1"/>
</dbReference>
<proteinExistence type="inferred from homology"/>
<dbReference type="InterPro" id="IPR005031">
    <property type="entry name" value="COQ10_START"/>
</dbReference>
<evidence type="ECO:0000256" key="1">
    <source>
        <dbReference type="ARBA" id="ARBA00006885"/>
    </source>
</evidence>
<dbReference type="Gene3D" id="1.10.238.10">
    <property type="entry name" value="EF-hand"/>
    <property type="match status" value="1"/>
</dbReference>
<dbReference type="GO" id="GO:0005739">
    <property type="term" value="C:mitochondrion"/>
    <property type="evidence" value="ECO:0007669"/>
    <property type="project" value="TreeGrafter"/>
</dbReference>
<feature type="compositionally biased region" description="Low complexity" evidence="5">
    <location>
        <begin position="275"/>
        <end position="290"/>
    </location>
</feature>
<sequence length="550" mass="60058">MALRRGGPKLGRVSVAVWRRVSDLGEASKAWQECTPCCPACYHTWTEGSLVPSLSGFQGARRLCRPELAQAPVFEHTRRLTTTFPDWVPKPKLRRTLKKSCVLQVPTTRVYEVVSDVRAYEQFVPYCVKSRVLAGGGKGGGSDSGGGNLQFDAELQIGFRLFHESHVSRVTCVAPEGAKGGFVRAEALPGGLCDSLVSVWSFQPTKNGGCKLSFNVDFEISNPLHAAAIAGFFEQVTLQQMEAFISRSERLHDECRDRSLGGGSPAQDRAGGAVSRSPGPAPRAAGAARSHGVEDPAVGARPRLVERLEEVFESRMAQLERNYLSQKEDSQVVLGLGLPEFLLCCDDLARDGVEPYSKLVHNTFLLASCFASFDKSGEGIVSKSEWVEGGRLLSEQDPAERARLLHGYFDRSGGGRVGASEVSEALKGHLSTMRRLMPEILRMQQRKDLPHTSFGPRGEEGNMLVLCATMDLVLHEAQGEVSQFVDHLFDLVLEKAGAEGGGEEASGVSVEKETWVRIMEKQPEVMNLLMLEGFLEMTQFASTVSKESVK</sequence>
<gene>
    <name evidence="7" type="ORF">A3770_07p49880</name>
</gene>
<dbReference type="PROSITE" id="PS00018">
    <property type="entry name" value="EF_HAND_1"/>
    <property type="match status" value="2"/>
</dbReference>
<feature type="domain" description="Coenzyme Q-binding protein COQ10 START" evidence="6">
    <location>
        <begin position="104"/>
        <end position="244"/>
    </location>
</feature>
<dbReference type="Gene3D" id="3.30.530.20">
    <property type="match status" value="1"/>
</dbReference>
<accession>A0A5B8MST2</accession>
<dbReference type="GO" id="GO:0045333">
    <property type="term" value="P:cellular respiration"/>
    <property type="evidence" value="ECO:0007669"/>
    <property type="project" value="InterPro"/>
</dbReference>
<reference evidence="7 8" key="1">
    <citation type="submission" date="2018-07" db="EMBL/GenBank/DDBJ databases">
        <title>The complete nuclear genome of the prasinophyte Chloropicon primus (CCMP1205).</title>
        <authorList>
            <person name="Pombert J.-F."/>
            <person name="Otis C."/>
            <person name="Turmel M."/>
            <person name="Lemieux C."/>
        </authorList>
    </citation>
    <scope>NUCLEOTIDE SEQUENCE [LARGE SCALE GENOMIC DNA]</scope>
    <source>
        <strain evidence="7 8">CCMP1205</strain>
    </source>
</reference>
<comment type="subunit">
    <text evidence="2">Interacts with coenzyme Q.</text>
</comment>
<evidence type="ECO:0000256" key="5">
    <source>
        <dbReference type="SAM" id="MobiDB-lite"/>
    </source>
</evidence>
<evidence type="ECO:0000313" key="8">
    <source>
        <dbReference type="Proteomes" id="UP000316726"/>
    </source>
</evidence>
<comment type="similarity">
    <text evidence="1">Belongs to the COQ10 family.</text>
</comment>
<keyword evidence="8" id="KW-1185">Reference proteome</keyword>
<evidence type="ECO:0000256" key="3">
    <source>
        <dbReference type="ARBA" id="ARBA00022837"/>
    </source>
</evidence>
<evidence type="ECO:0000313" key="7">
    <source>
        <dbReference type="EMBL" id="QDZ22470.1"/>
    </source>
</evidence>
<organism evidence="7 8">
    <name type="scientific">Chloropicon primus</name>
    <dbReference type="NCBI Taxonomy" id="1764295"/>
    <lineage>
        <taxon>Eukaryota</taxon>
        <taxon>Viridiplantae</taxon>
        <taxon>Chlorophyta</taxon>
        <taxon>Chloropicophyceae</taxon>
        <taxon>Chloropicales</taxon>
        <taxon>Chloropicaceae</taxon>
        <taxon>Chloropicon</taxon>
    </lineage>
</organism>
<dbReference type="Pfam" id="PF03364">
    <property type="entry name" value="Polyketide_cyc"/>
    <property type="match status" value="1"/>
</dbReference>
<dbReference type="PANTHER" id="PTHR12901:SF10">
    <property type="entry name" value="COENZYME Q-BINDING PROTEIN COQ10, MITOCHONDRIAL"/>
    <property type="match status" value="1"/>
</dbReference>
<dbReference type="CDD" id="cd07813">
    <property type="entry name" value="COQ10p_like"/>
    <property type="match status" value="1"/>
</dbReference>
<dbReference type="InterPro" id="IPR023393">
    <property type="entry name" value="START-like_dom_sf"/>
</dbReference>
<comment type="function">
    <text evidence="4">Required for the function of coenzyme Q in the respiratory chain. May serve as a chaperone or may be involved in the transport of Q6 from its site of synthesis to the catalytic sites of the respiratory complexes.</text>
</comment>
<dbReference type="OrthoDB" id="292693at2759"/>
<dbReference type="Proteomes" id="UP000316726">
    <property type="component" value="Chromosome 7"/>
</dbReference>
<dbReference type="STRING" id="1764295.A0A5B8MST2"/>
<dbReference type="InterPro" id="IPR018247">
    <property type="entry name" value="EF_Hand_1_Ca_BS"/>
</dbReference>
<dbReference type="AlphaFoldDB" id="A0A5B8MST2"/>
<evidence type="ECO:0000256" key="2">
    <source>
        <dbReference type="ARBA" id="ARBA00011814"/>
    </source>
</evidence>
<keyword evidence="3" id="KW-0106">Calcium</keyword>
<name>A0A5B8MST2_9CHLO</name>
<evidence type="ECO:0000256" key="4">
    <source>
        <dbReference type="ARBA" id="ARBA00024947"/>
    </source>
</evidence>
<evidence type="ECO:0000259" key="6">
    <source>
        <dbReference type="Pfam" id="PF03364"/>
    </source>
</evidence>
<feature type="region of interest" description="Disordered" evidence="5">
    <location>
        <begin position="255"/>
        <end position="296"/>
    </location>
</feature>